<evidence type="ECO:0000256" key="7">
    <source>
        <dbReference type="ARBA" id="ARBA00022801"/>
    </source>
</evidence>
<dbReference type="AlphaFoldDB" id="A0AAW0I431"/>
<dbReference type="Gene3D" id="1.20.1050.40">
    <property type="entry name" value="Endopeptidase. Chain P, domain 1"/>
    <property type="match status" value="1"/>
</dbReference>
<protein>
    <recommendedName>
        <fullName evidence="13">Neurolysin, mitochondrial</fullName>
        <ecNumber evidence="12">3.4.24.16</ecNumber>
    </recommendedName>
    <alternativeName>
        <fullName evidence="15">Microsomal endopeptidase</fullName>
    </alternativeName>
    <alternativeName>
        <fullName evidence="16">Mitochondrial oligopeptidase M</fullName>
    </alternativeName>
    <alternativeName>
        <fullName evidence="14">Neurotensin endopeptidase</fullName>
    </alternativeName>
</protein>
<keyword evidence="7 18" id="KW-0378">Hydrolase</keyword>
<feature type="non-terminal residue" evidence="20">
    <location>
        <position position="451"/>
    </location>
</feature>
<proteinExistence type="inferred from homology"/>
<dbReference type="InterPro" id="IPR001567">
    <property type="entry name" value="Pept_M3A_M3B_dom"/>
</dbReference>
<dbReference type="GO" id="GO:0004222">
    <property type="term" value="F:metalloendopeptidase activity"/>
    <property type="evidence" value="ECO:0007669"/>
    <property type="project" value="InterPro"/>
</dbReference>
<dbReference type="PANTHER" id="PTHR11804:SF44">
    <property type="entry name" value="NEUROLYSIN, MITOCHONDRIAL"/>
    <property type="match status" value="1"/>
</dbReference>
<keyword evidence="5 18" id="KW-0645">Protease</keyword>
<dbReference type="SUPFAM" id="SSF55486">
    <property type="entry name" value="Metalloproteases ('zincins'), catalytic domain"/>
    <property type="match status" value="1"/>
</dbReference>
<dbReference type="Pfam" id="PF01432">
    <property type="entry name" value="Peptidase_M3"/>
    <property type="match status" value="1"/>
</dbReference>
<dbReference type="PANTHER" id="PTHR11804">
    <property type="entry name" value="PROTEASE M3 THIMET OLIGOPEPTIDASE-RELATED"/>
    <property type="match status" value="1"/>
</dbReference>
<comment type="function">
    <text evidence="17">Hydrolyzes oligopeptides such as neurotensin, bradykinin and dynorphin A. Acts as a regulator of cannabinoid signaling pathway by mediating degradation of hemopressin, an antagonist peptide of the cannabinoid receptor CNR1.</text>
</comment>
<evidence type="ECO:0000256" key="11">
    <source>
        <dbReference type="ARBA" id="ARBA00035987"/>
    </source>
</evidence>
<evidence type="ECO:0000256" key="4">
    <source>
        <dbReference type="ARBA" id="ARBA00022490"/>
    </source>
</evidence>
<gene>
    <name evidence="20" type="ORF">U0070_005311</name>
</gene>
<evidence type="ECO:0000256" key="16">
    <source>
        <dbReference type="ARBA" id="ARBA00042607"/>
    </source>
</evidence>
<comment type="similarity">
    <text evidence="3 18">Belongs to the peptidase M3 family.</text>
</comment>
<organism evidence="20 21">
    <name type="scientific">Myodes glareolus</name>
    <name type="common">Bank vole</name>
    <name type="synonym">Clethrionomys glareolus</name>
    <dbReference type="NCBI Taxonomy" id="447135"/>
    <lineage>
        <taxon>Eukaryota</taxon>
        <taxon>Metazoa</taxon>
        <taxon>Chordata</taxon>
        <taxon>Craniata</taxon>
        <taxon>Vertebrata</taxon>
        <taxon>Euteleostomi</taxon>
        <taxon>Mammalia</taxon>
        <taxon>Eutheria</taxon>
        <taxon>Euarchontoglires</taxon>
        <taxon>Glires</taxon>
        <taxon>Rodentia</taxon>
        <taxon>Myomorpha</taxon>
        <taxon>Muroidea</taxon>
        <taxon>Cricetidae</taxon>
        <taxon>Arvicolinae</taxon>
        <taxon>Myodes</taxon>
    </lineage>
</organism>
<feature type="domain" description="Peptidase M3A/M3B catalytic" evidence="19">
    <location>
        <begin position="194"/>
        <end position="451"/>
    </location>
</feature>
<evidence type="ECO:0000256" key="15">
    <source>
        <dbReference type="ARBA" id="ARBA00041940"/>
    </source>
</evidence>
<dbReference type="GO" id="GO:0005758">
    <property type="term" value="C:mitochondrial intermembrane space"/>
    <property type="evidence" value="ECO:0007669"/>
    <property type="project" value="UniProtKB-SubCell"/>
</dbReference>
<evidence type="ECO:0000256" key="9">
    <source>
        <dbReference type="ARBA" id="ARBA00022990"/>
    </source>
</evidence>
<dbReference type="GO" id="GO:0046872">
    <property type="term" value="F:metal ion binding"/>
    <property type="evidence" value="ECO:0007669"/>
    <property type="project" value="UniProtKB-UniRule"/>
</dbReference>
<reference evidence="20 21" key="1">
    <citation type="journal article" date="2023" name="bioRxiv">
        <title>Conserved and derived expression patterns and positive selection on dental genes reveal complex evolutionary context of ever-growing rodent molars.</title>
        <authorList>
            <person name="Calamari Z.T."/>
            <person name="Song A."/>
            <person name="Cohen E."/>
            <person name="Akter M."/>
            <person name="Roy R.D."/>
            <person name="Hallikas O."/>
            <person name="Christensen M.M."/>
            <person name="Li P."/>
            <person name="Marangoni P."/>
            <person name="Jernvall J."/>
            <person name="Klein O.D."/>
        </authorList>
    </citation>
    <scope>NUCLEOTIDE SEQUENCE [LARGE SCALE GENOMIC DNA]</scope>
    <source>
        <strain evidence="20">V071</strain>
    </source>
</reference>
<dbReference type="InterPro" id="IPR045090">
    <property type="entry name" value="Pept_M3A_M3B"/>
</dbReference>
<evidence type="ECO:0000256" key="8">
    <source>
        <dbReference type="ARBA" id="ARBA00022833"/>
    </source>
</evidence>
<evidence type="ECO:0000256" key="10">
    <source>
        <dbReference type="ARBA" id="ARBA00023049"/>
    </source>
</evidence>
<comment type="catalytic activity">
    <reaction evidence="11">
        <text>Preferential cleavage in neurotensin: 10-Pro-|-Tyr-11.</text>
        <dbReference type="EC" id="3.4.24.16"/>
    </reaction>
</comment>
<keyword evidence="9" id="KW-0007">Acetylation</keyword>
<dbReference type="CDD" id="cd06455">
    <property type="entry name" value="M3A_TOP"/>
    <property type="match status" value="1"/>
</dbReference>
<keyword evidence="8 18" id="KW-0862">Zinc</keyword>
<keyword evidence="6 18" id="KW-0479">Metal-binding</keyword>
<evidence type="ECO:0000259" key="19">
    <source>
        <dbReference type="Pfam" id="PF01432"/>
    </source>
</evidence>
<evidence type="ECO:0000256" key="18">
    <source>
        <dbReference type="RuleBase" id="RU003435"/>
    </source>
</evidence>
<dbReference type="FunFam" id="1.20.1050.40:FF:000001">
    <property type="entry name" value="Thimet oligopeptidase 1"/>
    <property type="match status" value="1"/>
</dbReference>
<comment type="caution">
    <text evidence="20">The sequence shown here is derived from an EMBL/GenBank/DDBJ whole genome shotgun (WGS) entry which is preliminary data.</text>
</comment>
<dbReference type="FunFam" id="3.40.390.10:FF:000006">
    <property type="entry name" value="Thimet oligopeptidase 1"/>
    <property type="match status" value="1"/>
</dbReference>
<keyword evidence="4" id="KW-0963">Cytoplasm</keyword>
<dbReference type="EC" id="3.4.24.16" evidence="12"/>
<dbReference type="GO" id="GO:0006518">
    <property type="term" value="P:peptide metabolic process"/>
    <property type="evidence" value="ECO:0007669"/>
    <property type="project" value="TreeGrafter"/>
</dbReference>
<dbReference type="InterPro" id="IPR024080">
    <property type="entry name" value="Neurolysin/TOP_N"/>
</dbReference>
<evidence type="ECO:0000313" key="20">
    <source>
        <dbReference type="EMBL" id="KAK7808904.1"/>
    </source>
</evidence>
<evidence type="ECO:0000256" key="2">
    <source>
        <dbReference type="ARBA" id="ARBA00004569"/>
    </source>
</evidence>
<dbReference type="InterPro" id="IPR024077">
    <property type="entry name" value="Neurolysin/TOP_dom2"/>
</dbReference>
<evidence type="ECO:0000256" key="14">
    <source>
        <dbReference type="ARBA" id="ARBA00041659"/>
    </source>
</evidence>
<sequence length="451" mass="51907">MTLGREASPFQSASSYTAAGRNVLRWDLSPEQIKTRTDELITQTKQVYDAVGTIDLKEVTYDNCLQVLADVEVKYIVERTMLDFPQHVSSDREENCDLEKIKPEARRYLEKSIKMGKRNGLHLSEQVRNEIKAMKKRMSELCIDFNKNLNEDDTFLVFSKAELGALPDDFIDSLEKAGDDKYKVTLKYPHYFPVMKKCCVPETRRKMEMAFHTRCRQENTAILQQLLPLRAQVARLLGYNTHADFVLELNTAKSTSHVAAFLDDLSQKLKPLGEAEREFILNLKKKECEERGFEFDGKINAWDLHYYMTQTEELRYSVDQEFLKEYFPIEVVTEGLLSIYQELLGLSFEQVTDAHVWNKSVSLYTVKDKATGEVLGQFYLDLYPREGKYNHAACFGLQPGCLLPDGSRMMSVAALVVNFSQPVAGRPSLLRHDEVRTFFHEFGHVMHQVCA</sequence>
<keyword evidence="21" id="KW-1185">Reference proteome</keyword>
<comment type="cofactor">
    <cofactor evidence="18">
        <name>Zn(2+)</name>
        <dbReference type="ChEBI" id="CHEBI:29105"/>
    </cofactor>
    <text evidence="18">Binds 1 zinc ion.</text>
</comment>
<evidence type="ECO:0000256" key="12">
    <source>
        <dbReference type="ARBA" id="ARBA00039068"/>
    </source>
</evidence>
<dbReference type="EMBL" id="JBBHLL010000227">
    <property type="protein sequence ID" value="KAK7808904.1"/>
    <property type="molecule type" value="Genomic_DNA"/>
</dbReference>
<evidence type="ECO:0000256" key="5">
    <source>
        <dbReference type="ARBA" id="ARBA00022670"/>
    </source>
</evidence>
<dbReference type="Gene3D" id="1.10.1370.10">
    <property type="entry name" value="Neurolysin, domain 3"/>
    <property type="match status" value="1"/>
</dbReference>
<evidence type="ECO:0000256" key="13">
    <source>
        <dbReference type="ARBA" id="ARBA00039454"/>
    </source>
</evidence>
<dbReference type="Proteomes" id="UP001488838">
    <property type="component" value="Unassembled WGS sequence"/>
</dbReference>
<evidence type="ECO:0000256" key="1">
    <source>
        <dbReference type="ARBA" id="ARBA00004496"/>
    </source>
</evidence>
<evidence type="ECO:0000313" key="21">
    <source>
        <dbReference type="Proteomes" id="UP001488838"/>
    </source>
</evidence>
<evidence type="ECO:0000256" key="17">
    <source>
        <dbReference type="ARBA" id="ARBA00046222"/>
    </source>
</evidence>
<accession>A0AAW0I431</accession>
<comment type="subcellular location">
    <subcellularLocation>
        <location evidence="1">Cytoplasm</location>
    </subcellularLocation>
    <subcellularLocation>
        <location evidence="2">Mitochondrion intermembrane space</location>
    </subcellularLocation>
</comment>
<evidence type="ECO:0000256" key="6">
    <source>
        <dbReference type="ARBA" id="ARBA00022723"/>
    </source>
</evidence>
<evidence type="ECO:0000256" key="3">
    <source>
        <dbReference type="ARBA" id="ARBA00006040"/>
    </source>
</evidence>
<name>A0AAW0I431_MYOGA</name>
<keyword evidence="10 18" id="KW-0482">Metalloprotease</keyword>
<dbReference type="GO" id="GO:0006508">
    <property type="term" value="P:proteolysis"/>
    <property type="evidence" value="ECO:0007669"/>
    <property type="project" value="UniProtKB-KW"/>
</dbReference>